<evidence type="ECO:0000313" key="2">
    <source>
        <dbReference type="Proteomes" id="UP001472677"/>
    </source>
</evidence>
<proteinExistence type="predicted"/>
<dbReference type="Proteomes" id="UP001472677">
    <property type="component" value="Unassembled WGS sequence"/>
</dbReference>
<dbReference type="EMBL" id="JBBPBM010000004">
    <property type="protein sequence ID" value="KAK8589085.1"/>
    <property type="molecule type" value="Genomic_DNA"/>
</dbReference>
<comment type="caution">
    <text evidence="1">The sequence shown here is derived from an EMBL/GenBank/DDBJ whole genome shotgun (WGS) entry which is preliminary data.</text>
</comment>
<reference evidence="1 2" key="1">
    <citation type="journal article" date="2024" name="G3 (Bethesda)">
        <title>Genome assembly of Hibiscus sabdariffa L. provides insights into metabolisms of medicinal natural products.</title>
        <authorList>
            <person name="Kim T."/>
        </authorList>
    </citation>
    <scope>NUCLEOTIDE SEQUENCE [LARGE SCALE GENOMIC DNA]</scope>
    <source>
        <strain evidence="1">TK-2024</strain>
        <tissue evidence="1">Old leaves</tissue>
    </source>
</reference>
<name>A0ABR2FXV3_9ROSI</name>
<gene>
    <name evidence="1" type="ORF">V6N12_023491</name>
</gene>
<protein>
    <submittedName>
        <fullName evidence="1">Uncharacterized protein</fullName>
    </submittedName>
</protein>
<evidence type="ECO:0000313" key="1">
    <source>
        <dbReference type="EMBL" id="KAK8589085.1"/>
    </source>
</evidence>
<keyword evidence="2" id="KW-1185">Reference proteome</keyword>
<accession>A0ABR2FXV3</accession>
<organism evidence="1 2">
    <name type="scientific">Hibiscus sabdariffa</name>
    <name type="common">roselle</name>
    <dbReference type="NCBI Taxonomy" id="183260"/>
    <lineage>
        <taxon>Eukaryota</taxon>
        <taxon>Viridiplantae</taxon>
        <taxon>Streptophyta</taxon>
        <taxon>Embryophyta</taxon>
        <taxon>Tracheophyta</taxon>
        <taxon>Spermatophyta</taxon>
        <taxon>Magnoliopsida</taxon>
        <taxon>eudicotyledons</taxon>
        <taxon>Gunneridae</taxon>
        <taxon>Pentapetalae</taxon>
        <taxon>rosids</taxon>
        <taxon>malvids</taxon>
        <taxon>Malvales</taxon>
        <taxon>Malvaceae</taxon>
        <taxon>Malvoideae</taxon>
        <taxon>Hibiscus</taxon>
    </lineage>
</organism>
<sequence length="160" mass="17690">MLIRKIQQIWKQACRIRQLPLISTQVELTDRLVEKSNLVGCRTEANLDVSGFGGVSTREMGDVSSKSQSKEHGPKRGDVIKVAGIGLTNNDDVDLVVNRAADEDTNNLSLGGDVMAQEVLVDNLVSLRSKAIEREELSGRITPVLEHREMDHVTLDLPEF</sequence>